<dbReference type="PROSITE" id="PS51063">
    <property type="entry name" value="HTH_CRP_2"/>
    <property type="match status" value="1"/>
</dbReference>
<dbReference type="CDD" id="cd00092">
    <property type="entry name" value="HTH_CRP"/>
    <property type="match status" value="1"/>
</dbReference>
<reference evidence="5 6" key="1">
    <citation type="journal article" date="2019" name="J Genomics">
        <title>The Draft Genome of a Hydrogen-producing Cyanobacterium, Arthrospira platensis NIES-46.</title>
        <authorList>
            <person name="Suzuki S."/>
            <person name="Yamaguchi H."/>
            <person name="Kawachi M."/>
        </authorList>
    </citation>
    <scope>NUCLEOTIDE SEQUENCE [LARGE SCALE GENOMIC DNA]</scope>
    <source>
        <strain evidence="5 6">NIES-46</strain>
    </source>
</reference>
<dbReference type="PROSITE" id="PS00042">
    <property type="entry name" value="HTH_CRP_1"/>
    <property type="match status" value="1"/>
</dbReference>
<dbReference type="InterPro" id="IPR018335">
    <property type="entry name" value="Tscrpt_reg_HTH_Crp-type_CS"/>
</dbReference>
<name>A0A5M3T2S9_LIMPL</name>
<feature type="domain" description="HTH crp-type" evidence="4">
    <location>
        <begin position="121"/>
        <end position="194"/>
    </location>
</feature>
<evidence type="ECO:0000313" key="5">
    <source>
        <dbReference type="EMBL" id="GCE92180.1"/>
    </source>
</evidence>
<evidence type="ECO:0000259" key="4">
    <source>
        <dbReference type="PROSITE" id="PS51063"/>
    </source>
</evidence>
<keyword evidence="6" id="KW-1185">Reference proteome</keyword>
<protein>
    <submittedName>
        <fullName evidence="5">CRP/FNR family transcriptional regulator</fullName>
    </submittedName>
</protein>
<proteinExistence type="predicted"/>
<dbReference type="Gene3D" id="2.60.120.10">
    <property type="entry name" value="Jelly Rolls"/>
    <property type="match status" value="1"/>
</dbReference>
<evidence type="ECO:0000256" key="3">
    <source>
        <dbReference type="ARBA" id="ARBA00023163"/>
    </source>
</evidence>
<dbReference type="Pfam" id="PF13545">
    <property type="entry name" value="HTH_Crp_2"/>
    <property type="match status" value="1"/>
</dbReference>
<dbReference type="Gene3D" id="1.10.10.10">
    <property type="entry name" value="Winged helix-like DNA-binding domain superfamily/Winged helix DNA-binding domain"/>
    <property type="match status" value="1"/>
</dbReference>
<keyword evidence="1" id="KW-0805">Transcription regulation</keyword>
<dbReference type="Proteomes" id="UP000326169">
    <property type="component" value="Unassembled WGS sequence"/>
</dbReference>
<evidence type="ECO:0000256" key="1">
    <source>
        <dbReference type="ARBA" id="ARBA00023015"/>
    </source>
</evidence>
<dbReference type="SUPFAM" id="SSF46785">
    <property type="entry name" value="Winged helix' DNA-binding domain"/>
    <property type="match status" value="1"/>
</dbReference>
<dbReference type="RefSeq" id="WP_014276784.1">
    <property type="nucleotide sequence ID" value="NZ_BIMW01000003.1"/>
</dbReference>
<dbReference type="InterPro" id="IPR018490">
    <property type="entry name" value="cNMP-bd_dom_sf"/>
</dbReference>
<dbReference type="PRINTS" id="PR00034">
    <property type="entry name" value="HTHCRP"/>
</dbReference>
<evidence type="ECO:0000313" key="6">
    <source>
        <dbReference type="Proteomes" id="UP000326169"/>
    </source>
</evidence>
<dbReference type="GeneID" id="301681190"/>
<dbReference type="EMBL" id="BIMW01000003">
    <property type="protein sequence ID" value="GCE92180.1"/>
    <property type="molecule type" value="Genomic_DNA"/>
</dbReference>
<sequence length="201" mass="23396">MSDLTHRISQQEISQIPQNAASRSFNRRDLLPEESQFFWLIKKGVVRSIAYTEDNTVVCTGIWLVDDIVGKPLSRTSPYIIEALTPVKVIAIPTSYWQPSSELIFNYWQNTETLLMARANHSAWFILLNVLNWLSQRFGNRTSEGYLIDVRLTHQDLAELCGLTRVTITRLLKQFESEGLIYRNSSRIILNDEYSTWYYQI</sequence>
<dbReference type="SMART" id="SM00419">
    <property type="entry name" value="HTH_CRP"/>
    <property type="match status" value="1"/>
</dbReference>
<gene>
    <name evidence="5" type="ORF">NIES46_02150</name>
</gene>
<evidence type="ECO:0000256" key="2">
    <source>
        <dbReference type="ARBA" id="ARBA00023125"/>
    </source>
</evidence>
<dbReference type="SUPFAM" id="SSF51206">
    <property type="entry name" value="cAMP-binding domain-like"/>
    <property type="match status" value="1"/>
</dbReference>
<organism evidence="5 6">
    <name type="scientific">Limnospira platensis NIES-46</name>
    <dbReference type="NCBI Taxonomy" id="1236695"/>
    <lineage>
        <taxon>Bacteria</taxon>
        <taxon>Bacillati</taxon>
        <taxon>Cyanobacteriota</taxon>
        <taxon>Cyanophyceae</taxon>
        <taxon>Oscillatoriophycideae</taxon>
        <taxon>Oscillatoriales</taxon>
        <taxon>Sirenicapillariaceae</taxon>
        <taxon>Limnospira</taxon>
    </lineage>
</organism>
<dbReference type="InterPro" id="IPR036388">
    <property type="entry name" value="WH-like_DNA-bd_sf"/>
</dbReference>
<comment type="caution">
    <text evidence="5">The sequence shown here is derived from an EMBL/GenBank/DDBJ whole genome shotgun (WGS) entry which is preliminary data.</text>
</comment>
<dbReference type="InterPro" id="IPR036390">
    <property type="entry name" value="WH_DNA-bd_sf"/>
</dbReference>
<dbReference type="InterPro" id="IPR012318">
    <property type="entry name" value="HTH_CRP"/>
</dbReference>
<keyword evidence="3" id="KW-0804">Transcription</keyword>
<keyword evidence="2" id="KW-0238">DNA-binding</keyword>
<dbReference type="InterPro" id="IPR014710">
    <property type="entry name" value="RmlC-like_jellyroll"/>
</dbReference>
<accession>A0A5M3T2S9</accession>